<evidence type="ECO:0000313" key="1">
    <source>
        <dbReference type="EMBL" id="MAA14590.1"/>
    </source>
</evidence>
<organism evidence="1">
    <name type="scientific">Rhipicephalus zambeziensis</name>
    <dbReference type="NCBI Taxonomy" id="60191"/>
    <lineage>
        <taxon>Eukaryota</taxon>
        <taxon>Metazoa</taxon>
        <taxon>Ecdysozoa</taxon>
        <taxon>Arthropoda</taxon>
        <taxon>Chelicerata</taxon>
        <taxon>Arachnida</taxon>
        <taxon>Acari</taxon>
        <taxon>Parasitiformes</taxon>
        <taxon>Ixodida</taxon>
        <taxon>Ixodoidea</taxon>
        <taxon>Ixodidae</taxon>
        <taxon>Rhipicephalinae</taxon>
        <taxon>Rhipicephalus</taxon>
        <taxon>Rhipicephalus</taxon>
    </lineage>
</organism>
<accession>A0A224YLE3</accession>
<protein>
    <submittedName>
        <fullName evidence="1">Uncharacterized protein</fullName>
    </submittedName>
</protein>
<dbReference type="EMBL" id="GFPF01003444">
    <property type="protein sequence ID" value="MAA14590.1"/>
    <property type="molecule type" value="Transcribed_RNA"/>
</dbReference>
<reference evidence="1" key="1">
    <citation type="journal article" date="2017" name="Parasit. Vectors">
        <title>Sialotranscriptomics of Rhipicephalus zambeziensis reveals intricate expression profiles of secretory proteins and suggests tight temporal transcriptional regulation during blood-feeding.</title>
        <authorList>
            <person name="de Castro M.H."/>
            <person name="de Klerk D."/>
            <person name="Pienaar R."/>
            <person name="Rees D.J.G."/>
            <person name="Mans B.J."/>
        </authorList>
    </citation>
    <scope>NUCLEOTIDE SEQUENCE</scope>
    <source>
        <tissue evidence="1">Salivary glands</tissue>
    </source>
</reference>
<name>A0A224YLE3_9ACAR</name>
<sequence length="94" mass="10554">MLGYVGSIIKRTLTSVRDSMPVNKDARVLMAYVRTKAILESCSVQELAVFRKKVLAIQDANEASIVICQQDTTVSFLQLSKDSTMAKQHMQMWS</sequence>
<dbReference type="AlphaFoldDB" id="A0A224YLE3"/>
<proteinExistence type="predicted"/>